<keyword evidence="1" id="KW-0812">Transmembrane</keyword>
<sequence>MSGEPERLDHPVYVYLIFIAMLITMLAILAGVVYHFALSPHGPAIAAPLKAKYEKKHASAILEEARRLEELEIHRHFHNITPFPQLAENERPVCFICHSDYPHSKSKKVRSLLNMHTQYFVCETCHIKEKEGARIVYKWYNPFDDDPQGPFFGTSYDPETGNLVEVDDLISKIAAFFMNKDKLESTLQIQDAPLALDYMKVRDKLTPEQRDSVKKKFHVNIKPKGHDCKICHSKEGLLDFKKLRFSENRIVDLEQLNIKGMITKYEEFYLPNLFQESKPEDSKAKDAGKPRL</sequence>
<feature type="transmembrane region" description="Helical" evidence="1">
    <location>
        <begin position="12"/>
        <end position="37"/>
    </location>
</feature>
<dbReference type="SUPFAM" id="SSF48695">
    <property type="entry name" value="Multiheme cytochromes"/>
    <property type="match status" value="2"/>
</dbReference>
<proteinExistence type="predicted"/>
<keyword evidence="1" id="KW-0472">Membrane</keyword>
<gene>
    <name evidence="2" type="ORF">H8D96_21680</name>
</gene>
<evidence type="ECO:0000313" key="2">
    <source>
        <dbReference type="EMBL" id="MBC8434528.1"/>
    </source>
</evidence>
<evidence type="ECO:0000256" key="1">
    <source>
        <dbReference type="SAM" id="Phobius"/>
    </source>
</evidence>
<dbReference type="InterPro" id="IPR036280">
    <property type="entry name" value="Multihaem_cyt_sf"/>
</dbReference>
<accession>A0A8J6TRU9</accession>
<protein>
    <recommendedName>
        <fullName evidence="4">Cytochrome c-552/4 domain-containing protein</fullName>
    </recommendedName>
</protein>
<evidence type="ECO:0000313" key="3">
    <source>
        <dbReference type="Proteomes" id="UP000605201"/>
    </source>
</evidence>
<dbReference type="AlphaFoldDB" id="A0A8J6TRU9"/>
<organism evidence="2 3">
    <name type="scientific">Candidatus Desulfatibia vada</name>
    <dbReference type="NCBI Taxonomy" id="2841696"/>
    <lineage>
        <taxon>Bacteria</taxon>
        <taxon>Pseudomonadati</taxon>
        <taxon>Thermodesulfobacteriota</taxon>
        <taxon>Desulfobacteria</taxon>
        <taxon>Desulfobacterales</taxon>
        <taxon>Desulfobacterales incertae sedis</taxon>
        <taxon>Candidatus Desulfatibia</taxon>
    </lineage>
</organism>
<dbReference type="EMBL" id="JACNIG010000454">
    <property type="protein sequence ID" value="MBC8434528.1"/>
    <property type="molecule type" value="Genomic_DNA"/>
</dbReference>
<name>A0A8J6TRU9_9BACT</name>
<evidence type="ECO:0008006" key="4">
    <source>
        <dbReference type="Google" id="ProtNLM"/>
    </source>
</evidence>
<reference evidence="2 3" key="1">
    <citation type="submission" date="2020-08" db="EMBL/GenBank/DDBJ databases">
        <title>Bridging the membrane lipid divide: bacteria of the FCB group superphylum have the potential to synthesize archaeal ether lipids.</title>
        <authorList>
            <person name="Villanueva L."/>
            <person name="Von Meijenfeldt F.A.B."/>
            <person name="Westbye A.B."/>
            <person name="Yadav S."/>
            <person name="Hopmans E.C."/>
            <person name="Dutilh B.E."/>
            <person name="Sinninghe Damste J.S."/>
        </authorList>
    </citation>
    <scope>NUCLEOTIDE SEQUENCE [LARGE SCALE GENOMIC DNA]</scope>
    <source>
        <strain evidence="2">NIOZ-UU17</strain>
    </source>
</reference>
<comment type="caution">
    <text evidence="2">The sequence shown here is derived from an EMBL/GenBank/DDBJ whole genome shotgun (WGS) entry which is preliminary data.</text>
</comment>
<dbReference type="Proteomes" id="UP000605201">
    <property type="component" value="Unassembled WGS sequence"/>
</dbReference>
<keyword evidence="1" id="KW-1133">Transmembrane helix</keyword>